<dbReference type="AlphaFoldDB" id="A0AAD6R5M5"/>
<keyword evidence="2" id="KW-1185">Reference proteome</keyword>
<accession>A0AAD6R5M5</accession>
<evidence type="ECO:0000313" key="2">
    <source>
        <dbReference type="Proteomes" id="UP001164929"/>
    </source>
</evidence>
<name>A0AAD6R5M5_9ROSI</name>
<organism evidence="1 2">
    <name type="scientific">Populus alba x Populus x berolinensis</name>
    <dbReference type="NCBI Taxonomy" id="444605"/>
    <lineage>
        <taxon>Eukaryota</taxon>
        <taxon>Viridiplantae</taxon>
        <taxon>Streptophyta</taxon>
        <taxon>Embryophyta</taxon>
        <taxon>Tracheophyta</taxon>
        <taxon>Spermatophyta</taxon>
        <taxon>Magnoliopsida</taxon>
        <taxon>eudicotyledons</taxon>
        <taxon>Gunneridae</taxon>
        <taxon>Pentapetalae</taxon>
        <taxon>rosids</taxon>
        <taxon>fabids</taxon>
        <taxon>Malpighiales</taxon>
        <taxon>Salicaceae</taxon>
        <taxon>Saliceae</taxon>
        <taxon>Populus</taxon>
    </lineage>
</organism>
<protein>
    <submittedName>
        <fullName evidence="1">Uncharacterized protein</fullName>
    </submittedName>
</protein>
<reference evidence="1" key="1">
    <citation type="journal article" date="2023" name="Mol. Ecol. Resour.">
        <title>Chromosome-level genome assembly of a triploid poplar Populus alba 'Berolinensis'.</title>
        <authorList>
            <person name="Chen S."/>
            <person name="Yu Y."/>
            <person name="Wang X."/>
            <person name="Wang S."/>
            <person name="Zhang T."/>
            <person name="Zhou Y."/>
            <person name="He R."/>
            <person name="Meng N."/>
            <person name="Wang Y."/>
            <person name="Liu W."/>
            <person name="Liu Z."/>
            <person name="Liu J."/>
            <person name="Guo Q."/>
            <person name="Huang H."/>
            <person name="Sederoff R.R."/>
            <person name="Wang G."/>
            <person name="Qu G."/>
            <person name="Chen S."/>
        </authorList>
    </citation>
    <scope>NUCLEOTIDE SEQUENCE</scope>
    <source>
        <strain evidence="1">SC-2020</strain>
    </source>
</reference>
<proteinExistence type="predicted"/>
<dbReference type="Proteomes" id="UP001164929">
    <property type="component" value="Chromosome 3"/>
</dbReference>
<dbReference type="EMBL" id="JAQIZT010000003">
    <property type="protein sequence ID" value="KAJ7002612.1"/>
    <property type="molecule type" value="Genomic_DNA"/>
</dbReference>
<evidence type="ECO:0000313" key="1">
    <source>
        <dbReference type="EMBL" id="KAJ7002612.1"/>
    </source>
</evidence>
<comment type="caution">
    <text evidence="1">The sequence shown here is derived from an EMBL/GenBank/DDBJ whole genome shotgun (WGS) entry which is preliminary data.</text>
</comment>
<gene>
    <name evidence="1" type="ORF">NC653_007953</name>
</gene>
<sequence>MRSLGLESCFTLSMRSIGVKQSMDHTAIELTGSEPATVMQETDEATRHKKICIWVLSGLSIKNRAETKSKPVGLGWFQFGFGFVCVF</sequence>